<keyword evidence="2" id="KW-1185">Reference proteome</keyword>
<reference evidence="1" key="1">
    <citation type="submission" date="2020-11" db="EMBL/GenBank/DDBJ databases">
        <authorList>
            <consortium name="DOE Joint Genome Institute"/>
            <person name="Ahrendt S."/>
            <person name="Riley R."/>
            <person name="Andreopoulos W."/>
            <person name="Labutti K."/>
            <person name="Pangilinan J."/>
            <person name="Ruiz-Duenas F.J."/>
            <person name="Barrasa J.M."/>
            <person name="Sanchez-Garcia M."/>
            <person name="Camarero S."/>
            <person name="Miyauchi S."/>
            <person name="Serrano A."/>
            <person name="Linde D."/>
            <person name="Babiker R."/>
            <person name="Drula E."/>
            <person name="Ayuso-Fernandez I."/>
            <person name="Pacheco R."/>
            <person name="Padilla G."/>
            <person name="Ferreira P."/>
            <person name="Barriuso J."/>
            <person name="Kellner H."/>
            <person name="Castanera R."/>
            <person name="Alfaro M."/>
            <person name="Ramirez L."/>
            <person name="Pisabarro A.G."/>
            <person name="Kuo A."/>
            <person name="Tritt A."/>
            <person name="Lipzen A."/>
            <person name="He G."/>
            <person name="Yan M."/>
            <person name="Ng V."/>
            <person name="Cullen D."/>
            <person name="Martin F."/>
            <person name="Rosso M.-N."/>
            <person name="Henrissat B."/>
            <person name="Hibbett D."/>
            <person name="Martinez A.T."/>
            <person name="Grigoriev I.V."/>
        </authorList>
    </citation>
    <scope>NUCLEOTIDE SEQUENCE</scope>
    <source>
        <strain evidence="1">AH 40177</strain>
    </source>
</reference>
<evidence type="ECO:0000313" key="2">
    <source>
        <dbReference type="Proteomes" id="UP000772434"/>
    </source>
</evidence>
<comment type="caution">
    <text evidence="1">The sequence shown here is derived from an EMBL/GenBank/DDBJ whole genome shotgun (WGS) entry which is preliminary data.</text>
</comment>
<dbReference type="Proteomes" id="UP000772434">
    <property type="component" value="Unassembled WGS sequence"/>
</dbReference>
<name>A0A9P5U709_9AGAR</name>
<proteinExistence type="predicted"/>
<dbReference type="InterPro" id="IPR032675">
    <property type="entry name" value="LRR_dom_sf"/>
</dbReference>
<dbReference type="SUPFAM" id="SSF52047">
    <property type="entry name" value="RNI-like"/>
    <property type="match status" value="1"/>
</dbReference>
<accession>A0A9P5U709</accession>
<dbReference type="OrthoDB" id="2447803at2759"/>
<sequence length="328" mass="36857">MRGEGPLLPKLHTLRWYGLSGLGLIEPSVMFMHSSIRKLVIDQLDSEAEELESDTFASYCAAISARMPFLSCLQLGVYPLQIFEKPMVALMKRLPNLREFLVPPFPDLTRISLGLAEVPQMESSLMDGGSEILDELLSQPLAKDIIHLKHLIPILSSCPNMIHFNLQFPYPPAIDDHDIETIAKSWPGLEEFSFCHQPGVLLLKREKRLTLKALSHFSRHCPNLSKLQLYIDATSGHIPDVTSMKVKRFAKLCMLNVGPSPIDGHAPVAYTLAHLCSTETRLSFGSGWGNSDKIDPEIDSTWRTAWEVVKAVLLWMTKMQQKIESLQT</sequence>
<protein>
    <submittedName>
        <fullName evidence="1">Uncharacterized protein</fullName>
    </submittedName>
</protein>
<dbReference type="AlphaFoldDB" id="A0A9P5U709"/>
<organism evidence="1 2">
    <name type="scientific">Rhodocollybia butyracea</name>
    <dbReference type="NCBI Taxonomy" id="206335"/>
    <lineage>
        <taxon>Eukaryota</taxon>
        <taxon>Fungi</taxon>
        <taxon>Dikarya</taxon>
        <taxon>Basidiomycota</taxon>
        <taxon>Agaricomycotina</taxon>
        <taxon>Agaricomycetes</taxon>
        <taxon>Agaricomycetidae</taxon>
        <taxon>Agaricales</taxon>
        <taxon>Marasmiineae</taxon>
        <taxon>Omphalotaceae</taxon>
        <taxon>Rhodocollybia</taxon>
    </lineage>
</organism>
<evidence type="ECO:0000313" key="1">
    <source>
        <dbReference type="EMBL" id="KAF9068314.1"/>
    </source>
</evidence>
<dbReference type="Gene3D" id="3.80.10.10">
    <property type="entry name" value="Ribonuclease Inhibitor"/>
    <property type="match status" value="1"/>
</dbReference>
<gene>
    <name evidence="1" type="ORF">BDP27DRAFT_1448509</name>
</gene>
<dbReference type="EMBL" id="JADNRY010000062">
    <property type="protein sequence ID" value="KAF9068314.1"/>
    <property type="molecule type" value="Genomic_DNA"/>
</dbReference>